<sequence length="145" mass="16272">MNEELTATQRVEKREQYKKWINWSVGFGVVSFFIATAAWILTDEPMVLFAGLGLYWLGCLGMGIGYWYSPVSVRDELEQRMEREASQTTLTFIAVVVIIGIPAEVVLNTTGVYTAPAAVRGAIWGYLLLIFVFGAAHWVAKRQYA</sequence>
<dbReference type="RefSeq" id="WP_008422350.1">
    <property type="nucleotide sequence ID" value="NZ_AOIA01000077.1"/>
</dbReference>
<proteinExistence type="predicted"/>
<dbReference type="STRING" id="1227498.C492_08570"/>
<organism evidence="2 3">
    <name type="scientific">Natronococcus jeotgali DSM 18795</name>
    <dbReference type="NCBI Taxonomy" id="1227498"/>
    <lineage>
        <taxon>Archaea</taxon>
        <taxon>Methanobacteriati</taxon>
        <taxon>Methanobacteriota</taxon>
        <taxon>Stenosarchaea group</taxon>
        <taxon>Halobacteria</taxon>
        <taxon>Halobacteriales</taxon>
        <taxon>Natrialbaceae</taxon>
        <taxon>Natronococcus</taxon>
    </lineage>
</organism>
<keyword evidence="1" id="KW-1133">Transmembrane helix</keyword>
<feature type="transmembrane region" description="Helical" evidence="1">
    <location>
        <begin position="89"/>
        <end position="109"/>
    </location>
</feature>
<feature type="transmembrane region" description="Helical" evidence="1">
    <location>
        <begin position="121"/>
        <end position="140"/>
    </location>
</feature>
<dbReference type="Proteomes" id="UP000011531">
    <property type="component" value="Unassembled WGS sequence"/>
</dbReference>
<evidence type="ECO:0000313" key="2">
    <source>
        <dbReference type="EMBL" id="ELY62043.1"/>
    </source>
</evidence>
<accession>L9XN34</accession>
<name>L9XN34_9EURY</name>
<gene>
    <name evidence="2" type="ORF">C492_08570</name>
</gene>
<dbReference type="OrthoDB" id="324434at2157"/>
<evidence type="ECO:0000256" key="1">
    <source>
        <dbReference type="SAM" id="Phobius"/>
    </source>
</evidence>
<dbReference type="Pfam" id="PF09946">
    <property type="entry name" value="DUF2178"/>
    <property type="match status" value="1"/>
</dbReference>
<evidence type="ECO:0000313" key="3">
    <source>
        <dbReference type="Proteomes" id="UP000011531"/>
    </source>
</evidence>
<feature type="transmembrane region" description="Helical" evidence="1">
    <location>
        <begin position="47"/>
        <end position="68"/>
    </location>
</feature>
<dbReference type="InterPro" id="IPR019235">
    <property type="entry name" value="DUF2178_TM"/>
</dbReference>
<protein>
    <recommendedName>
        <fullName evidence="4">DUF2178 domain-containing protein</fullName>
    </recommendedName>
</protein>
<keyword evidence="1" id="KW-0812">Transmembrane</keyword>
<keyword evidence="3" id="KW-1185">Reference proteome</keyword>
<reference evidence="2 3" key="1">
    <citation type="journal article" date="2014" name="PLoS Genet.">
        <title>Phylogenetically driven sequencing of extremely halophilic archaea reveals strategies for static and dynamic osmo-response.</title>
        <authorList>
            <person name="Becker E.A."/>
            <person name="Seitzer P.M."/>
            <person name="Tritt A."/>
            <person name="Larsen D."/>
            <person name="Krusor M."/>
            <person name="Yao A.I."/>
            <person name="Wu D."/>
            <person name="Madern D."/>
            <person name="Eisen J.A."/>
            <person name="Darling A.E."/>
            <person name="Facciotti M.T."/>
        </authorList>
    </citation>
    <scope>NUCLEOTIDE SEQUENCE [LARGE SCALE GENOMIC DNA]</scope>
    <source>
        <strain evidence="2 3">DSM 18795</strain>
    </source>
</reference>
<dbReference type="AlphaFoldDB" id="L9XN34"/>
<dbReference type="EMBL" id="AOIA01000077">
    <property type="protein sequence ID" value="ELY62043.1"/>
    <property type="molecule type" value="Genomic_DNA"/>
</dbReference>
<feature type="transmembrane region" description="Helical" evidence="1">
    <location>
        <begin position="20"/>
        <end position="41"/>
    </location>
</feature>
<evidence type="ECO:0008006" key="4">
    <source>
        <dbReference type="Google" id="ProtNLM"/>
    </source>
</evidence>
<comment type="caution">
    <text evidence="2">The sequence shown here is derived from an EMBL/GenBank/DDBJ whole genome shotgun (WGS) entry which is preliminary data.</text>
</comment>
<keyword evidence="1" id="KW-0472">Membrane</keyword>